<dbReference type="Ensembl" id="ENSCPRT00005024731.1">
    <property type="protein sequence ID" value="ENSCPRP00005021157.1"/>
    <property type="gene ID" value="ENSCPRG00005014731.1"/>
</dbReference>
<keyword evidence="1" id="KW-0880">Kelch repeat</keyword>
<dbReference type="SMART" id="SM00612">
    <property type="entry name" value="Kelch"/>
    <property type="match status" value="3"/>
</dbReference>
<dbReference type="InterPro" id="IPR011333">
    <property type="entry name" value="SKP1/BTB/POZ_sf"/>
</dbReference>
<dbReference type="InterPro" id="IPR017096">
    <property type="entry name" value="BTB-kelch_protein"/>
</dbReference>
<reference evidence="4" key="1">
    <citation type="submission" date="2025-08" db="UniProtKB">
        <authorList>
            <consortium name="Ensembl"/>
        </authorList>
    </citation>
    <scope>IDENTIFICATION</scope>
</reference>
<dbReference type="PIRSF" id="PIRSF037037">
    <property type="entry name" value="Kelch-like_protein_gigaxonin"/>
    <property type="match status" value="1"/>
</dbReference>
<dbReference type="SMART" id="SM00875">
    <property type="entry name" value="BACK"/>
    <property type="match status" value="1"/>
</dbReference>
<dbReference type="PANTHER" id="PTHR45632">
    <property type="entry name" value="LD33804P"/>
    <property type="match status" value="1"/>
</dbReference>
<dbReference type="AlphaFoldDB" id="A0A7M4FD43"/>
<protein>
    <recommendedName>
        <fullName evidence="3">BTB domain-containing protein</fullName>
    </recommendedName>
</protein>
<dbReference type="InterPro" id="IPR000210">
    <property type="entry name" value="BTB/POZ_dom"/>
</dbReference>
<dbReference type="Gene3D" id="2.120.10.80">
    <property type="entry name" value="Kelch-type beta propeller"/>
    <property type="match status" value="2"/>
</dbReference>
<keyword evidence="2" id="KW-0677">Repeat</keyword>
<dbReference type="InterPro" id="IPR011705">
    <property type="entry name" value="BACK"/>
</dbReference>
<evidence type="ECO:0000256" key="2">
    <source>
        <dbReference type="ARBA" id="ARBA00022737"/>
    </source>
</evidence>
<dbReference type="Gene3D" id="1.25.40.420">
    <property type="match status" value="1"/>
</dbReference>
<proteinExistence type="predicted"/>
<dbReference type="SMART" id="SM00225">
    <property type="entry name" value="BTB"/>
    <property type="match status" value="1"/>
</dbReference>
<dbReference type="PROSITE" id="PS50097">
    <property type="entry name" value="BTB"/>
    <property type="match status" value="1"/>
</dbReference>
<dbReference type="Proteomes" id="UP000594220">
    <property type="component" value="Unplaced"/>
</dbReference>
<accession>A0A7M4FD43</accession>
<dbReference type="SUPFAM" id="SSF54695">
    <property type="entry name" value="POZ domain"/>
    <property type="match status" value="1"/>
</dbReference>
<dbReference type="SUPFAM" id="SSF117281">
    <property type="entry name" value="Kelch motif"/>
    <property type="match status" value="1"/>
</dbReference>
<organism evidence="4 5">
    <name type="scientific">Crocodylus porosus</name>
    <name type="common">Saltwater crocodile</name>
    <name type="synonym">Estuarine crocodile</name>
    <dbReference type="NCBI Taxonomy" id="8502"/>
    <lineage>
        <taxon>Eukaryota</taxon>
        <taxon>Metazoa</taxon>
        <taxon>Chordata</taxon>
        <taxon>Craniata</taxon>
        <taxon>Vertebrata</taxon>
        <taxon>Euteleostomi</taxon>
        <taxon>Archelosauria</taxon>
        <taxon>Archosauria</taxon>
        <taxon>Crocodylia</taxon>
        <taxon>Longirostres</taxon>
        <taxon>Crocodylidae</taxon>
        <taxon>Crocodylus</taxon>
    </lineage>
</organism>
<dbReference type="PANTHER" id="PTHR45632:SF3">
    <property type="entry name" value="KELCH-LIKE PROTEIN 32"/>
    <property type="match status" value="1"/>
</dbReference>
<name>A0A7M4FD43_CROPO</name>
<reference evidence="4" key="2">
    <citation type="submission" date="2025-09" db="UniProtKB">
        <authorList>
            <consortium name="Ensembl"/>
        </authorList>
    </citation>
    <scope>IDENTIFICATION</scope>
</reference>
<dbReference type="Pfam" id="PF24681">
    <property type="entry name" value="Kelch_KLHDC2_KLHL20_DRC7"/>
    <property type="match status" value="1"/>
</dbReference>
<evidence type="ECO:0000313" key="5">
    <source>
        <dbReference type="Proteomes" id="UP000594220"/>
    </source>
</evidence>
<dbReference type="OMA" id="FALGGWR"/>
<feature type="domain" description="BTB" evidence="3">
    <location>
        <begin position="85"/>
        <end position="141"/>
    </location>
</feature>
<evidence type="ECO:0000313" key="4">
    <source>
        <dbReference type="Ensembl" id="ENSCPRP00005021157.1"/>
    </source>
</evidence>
<dbReference type="InterPro" id="IPR015915">
    <property type="entry name" value="Kelch-typ_b-propeller"/>
</dbReference>
<dbReference type="Pfam" id="PF07707">
    <property type="entry name" value="BACK"/>
    <property type="match status" value="1"/>
</dbReference>
<sequence>EARRWCRCRGRAGTAALSPLFGALRLGKPGGLRAGSMLVARSPPRPTAAEPGCSTGPRPQTSLLAHGLYSSCLLAEPRFPLILLFLSREMLLAAVNPYFRAMFVNSFRESHDGEILMHDMDPSTVQTVLNYLYTEEVSITAESAQAVFVAASRLQILPLLEICTSFLLKEVSLKNCVKLYELGYAHNEQALLQAAMRHISLNFRRLFVKANSFRQLQLSSLISIISSDSLLVSSELVVYWVVRRWVRFQPSKRHPFLGELMKHVRLPLLTHEELREVQLESEHYRDIRLQWKRLNRQERLQECGGLRQGMYNKCIVCVDLFNKEGPELKIKDSQIGCYNPQSGAWEKLPPLKCLYCARCLAVRDKLYVTGGVHRDYSYSDTLHEYSSFRGQWIRLPSMSTPRASHGFLSCNQKLYAIGGWCCYEGYLDSAECFDLAKKVWTPISRLPFTLSHFASTVLRNKLYIVGGVTGARGSWTASRKVLIYKVSSDVWVQVLLDFECCWSGAVSMNNGIYVVGGYFRSRARHYNEGWPDSGSLYCTRKCFFLGEDGRVNKDIAIPKLPVEIAGAGVVRWKKRIYVLGGEKTNLYTNWDHKNREEYYNTIYYWEPEEARWTQCPERLPFTNWGLSGFGCSTLKVPKRPILSLFRKTSIALTAVELAES</sequence>
<dbReference type="Pfam" id="PF00651">
    <property type="entry name" value="BTB"/>
    <property type="match status" value="1"/>
</dbReference>
<dbReference type="CDD" id="cd14733">
    <property type="entry name" value="BACK"/>
    <property type="match status" value="1"/>
</dbReference>
<dbReference type="GeneTree" id="ENSGT00940000156265"/>
<keyword evidence="5" id="KW-1185">Reference proteome</keyword>
<dbReference type="Gene3D" id="3.30.710.10">
    <property type="entry name" value="Potassium Channel Kv1.1, Chain A"/>
    <property type="match status" value="1"/>
</dbReference>
<evidence type="ECO:0000256" key="1">
    <source>
        <dbReference type="ARBA" id="ARBA00022441"/>
    </source>
</evidence>
<dbReference type="InterPro" id="IPR006652">
    <property type="entry name" value="Kelch_1"/>
</dbReference>
<evidence type="ECO:0000259" key="3">
    <source>
        <dbReference type="PROSITE" id="PS50097"/>
    </source>
</evidence>